<keyword evidence="1" id="KW-0472">Membrane</keyword>
<organism evidence="2">
    <name type="scientific">Setaria italica</name>
    <name type="common">Foxtail millet</name>
    <name type="synonym">Panicum italicum</name>
    <dbReference type="NCBI Taxonomy" id="4555"/>
    <lineage>
        <taxon>Eukaryota</taxon>
        <taxon>Viridiplantae</taxon>
        <taxon>Streptophyta</taxon>
        <taxon>Embryophyta</taxon>
        <taxon>Tracheophyta</taxon>
        <taxon>Spermatophyta</taxon>
        <taxon>Magnoliopsida</taxon>
        <taxon>Liliopsida</taxon>
        <taxon>Poales</taxon>
        <taxon>Poaceae</taxon>
        <taxon>PACMAD clade</taxon>
        <taxon>Panicoideae</taxon>
        <taxon>Panicodae</taxon>
        <taxon>Paniceae</taxon>
        <taxon>Cenchrinae</taxon>
        <taxon>Setaria</taxon>
    </lineage>
</organism>
<feature type="transmembrane region" description="Helical" evidence="1">
    <location>
        <begin position="15"/>
        <end position="41"/>
    </location>
</feature>
<evidence type="ECO:0000256" key="1">
    <source>
        <dbReference type="SAM" id="Phobius"/>
    </source>
</evidence>
<keyword evidence="1" id="KW-0812">Transmembrane</keyword>
<reference evidence="2" key="1">
    <citation type="journal article" date="2012" name="Nat. Biotechnol.">
        <title>Reference genome sequence of the model plant Setaria.</title>
        <authorList>
            <person name="Bennetzen J.L."/>
            <person name="Schmutz J."/>
            <person name="Wang H."/>
            <person name="Percifield R."/>
            <person name="Hawkins J."/>
            <person name="Pontaroli A.C."/>
            <person name="Estep M."/>
            <person name="Feng L."/>
            <person name="Vaughn J.N."/>
            <person name="Grimwood J."/>
            <person name="Jenkins J."/>
            <person name="Barry K."/>
            <person name="Lindquist E."/>
            <person name="Hellsten U."/>
            <person name="Deshpande S."/>
            <person name="Wang X."/>
            <person name="Wu X."/>
            <person name="Mitros T."/>
            <person name="Triplett J."/>
            <person name="Yang X."/>
            <person name="Ye C.Y."/>
            <person name="Mauro-Herrera M."/>
            <person name="Wang L."/>
            <person name="Li P."/>
            <person name="Sharma M."/>
            <person name="Sharma R."/>
            <person name="Ronald P.C."/>
            <person name="Panaud O."/>
            <person name="Kellogg E.A."/>
            <person name="Brutnell T.P."/>
            <person name="Doust A.N."/>
            <person name="Tuskan G.A."/>
            <person name="Rokhsar D."/>
            <person name="Devos K.M."/>
        </authorList>
    </citation>
    <scope>NUCLEOTIDE SEQUENCE [LARGE SCALE GENOMIC DNA]</scope>
    <source>
        <strain evidence="2">Yugu1</strain>
    </source>
</reference>
<keyword evidence="1" id="KW-1133">Transmembrane helix</keyword>
<name>A0A368PEQ0_SETIT</name>
<evidence type="ECO:0000313" key="2">
    <source>
        <dbReference type="EMBL" id="RCU61649.1"/>
    </source>
</evidence>
<evidence type="ECO:0000313" key="3">
    <source>
        <dbReference type="EMBL" id="RCV30929.1"/>
    </source>
</evidence>
<sequence>MSVINFSLVCSMDKIIRFAFVMNIRVTRFVLSMYVSLFLAYPRQDMQVSTTCLSLAILSGNAHVFSEENRSLETCMQIGTGYSSAYMLSLLPRWCGPCICISSWRFHGNLG</sequence>
<reference evidence="2" key="2">
    <citation type="submission" date="2015-07" db="EMBL/GenBank/DDBJ databases">
        <authorList>
            <person name="Noorani M."/>
        </authorList>
    </citation>
    <scope>NUCLEOTIDE SEQUENCE</scope>
    <source>
        <strain evidence="2">Yugu1</strain>
    </source>
</reference>
<protein>
    <submittedName>
        <fullName evidence="2">Uncharacterized protein</fullName>
    </submittedName>
</protein>
<dbReference type="InParanoid" id="A0A368PEQ0"/>
<gene>
    <name evidence="3" type="ORF">SETIT_6G135400v2</name>
    <name evidence="2" type="ORF">SETIT_J021800v2</name>
</gene>
<proteinExistence type="predicted"/>
<dbReference type="EMBL" id="CM003533">
    <property type="protein sequence ID" value="RCV30929.1"/>
    <property type="molecule type" value="Genomic_DNA"/>
</dbReference>
<dbReference type="AlphaFoldDB" id="A0A368PEQ0"/>
<dbReference type="EMBL" id="KQ475386">
    <property type="protein sequence ID" value="RCU61649.1"/>
    <property type="molecule type" value="Genomic_DNA"/>
</dbReference>
<accession>A0A368PEQ0</accession>